<gene>
    <name evidence="2" type="ORF">EDD30_5021</name>
</gene>
<comment type="caution">
    <text evidence="2">The sequence shown here is derived from an EMBL/GenBank/DDBJ whole genome shotgun (WGS) entry which is preliminary data.</text>
</comment>
<accession>A0A3N1GPE6</accession>
<sequence>MRPRPAPGAARTPARTRIQARTGPLSGPGPLPAAGSRLRGRLLDRAGATPGQAGDAAAKSISAVSTVPAVRPGALWYFQ</sequence>
<proteinExistence type="predicted"/>
<feature type="region of interest" description="Disordered" evidence="1">
    <location>
        <begin position="1"/>
        <end position="36"/>
    </location>
</feature>
<evidence type="ECO:0000313" key="3">
    <source>
        <dbReference type="Proteomes" id="UP000271683"/>
    </source>
</evidence>
<feature type="compositionally biased region" description="Low complexity" evidence="1">
    <location>
        <begin position="7"/>
        <end position="17"/>
    </location>
</feature>
<name>A0A3N1GPE6_9ACTN</name>
<dbReference type="AlphaFoldDB" id="A0A3N1GPE6"/>
<evidence type="ECO:0000313" key="2">
    <source>
        <dbReference type="EMBL" id="ROP32091.1"/>
    </source>
</evidence>
<organism evidence="2 3">
    <name type="scientific">Couchioplanes caeruleus</name>
    <dbReference type="NCBI Taxonomy" id="56438"/>
    <lineage>
        <taxon>Bacteria</taxon>
        <taxon>Bacillati</taxon>
        <taxon>Actinomycetota</taxon>
        <taxon>Actinomycetes</taxon>
        <taxon>Micromonosporales</taxon>
        <taxon>Micromonosporaceae</taxon>
        <taxon>Couchioplanes</taxon>
    </lineage>
</organism>
<reference evidence="2 3" key="1">
    <citation type="submission" date="2018-11" db="EMBL/GenBank/DDBJ databases">
        <title>Sequencing the genomes of 1000 actinobacteria strains.</title>
        <authorList>
            <person name="Klenk H.-P."/>
        </authorList>
    </citation>
    <scope>NUCLEOTIDE SEQUENCE [LARGE SCALE GENOMIC DNA]</scope>
    <source>
        <strain evidence="2 3">DSM 43634</strain>
    </source>
</reference>
<dbReference type="Proteomes" id="UP000271683">
    <property type="component" value="Unassembled WGS sequence"/>
</dbReference>
<dbReference type="EMBL" id="RJKL01000001">
    <property type="protein sequence ID" value="ROP32091.1"/>
    <property type="molecule type" value="Genomic_DNA"/>
</dbReference>
<evidence type="ECO:0000256" key="1">
    <source>
        <dbReference type="SAM" id="MobiDB-lite"/>
    </source>
</evidence>
<protein>
    <submittedName>
        <fullName evidence="2">Uncharacterized protein</fullName>
    </submittedName>
</protein>